<name>A0A927H4K8_9BACL</name>
<evidence type="ECO:0000259" key="9">
    <source>
        <dbReference type="PROSITE" id="PS50929"/>
    </source>
</evidence>
<evidence type="ECO:0000256" key="1">
    <source>
        <dbReference type="ARBA" id="ARBA00004651"/>
    </source>
</evidence>
<dbReference type="AlphaFoldDB" id="A0A927H4K8"/>
<dbReference type="InterPro" id="IPR027417">
    <property type="entry name" value="P-loop_NTPase"/>
</dbReference>
<dbReference type="SUPFAM" id="SSF52540">
    <property type="entry name" value="P-loop containing nucleoside triphosphate hydrolases"/>
    <property type="match status" value="1"/>
</dbReference>
<dbReference type="PANTHER" id="PTHR43394:SF1">
    <property type="entry name" value="ATP-BINDING CASSETTE SUB-FAMILY B MEMBER 10, MITOCHONDRIAL"/>
    <property type="match status" value="1"/>
</dbReference>
<feature type="transmembrane region" description="Helical" evidence="7">
    <location>
        <begin position="271"/>
        <end position="289"/>
    </location>
</feature>
<evidence type="ECO:0000256" key="2">
    <source>
        <dbReference type="ARBA" id="ARBA00022692"/>
    </source>
</evidence>
<sequence length="609" mass="67292">MKEGYFDRKTSWQDIMDNLGWALAVIARSAPWPAAALIGFALLEGISPVLTIYVTQQLIDGVIQAAGAGGGSFAAVMPWLLAFAGTLLLTEEVIWKLRDPSTTRLIQRLEHTLGRKRLVHASQLPLLFYEESASYDKLSRSDNPGRKVAYFFTYTLLLVKASISVVGIAGLFWNVSPWLAVALVAVSIPRAIYGAKKSQKWMSFTYDQTEEQRKVAYTDGLLTGRAEQKEMRVFDLAEPLSDRWISMRREQRAKALKIKTKMELGGIPSNGLFWVTEVATVVLMAVWLGPQRITPGVFISLFRGVSQMDTAAGQISFAIGITQVHSIETGYVRDFLNVPVQAAAAEEGMFPARLQEGIRLNGVSFTYPGRERPILDRLDLHLWPGERVALVGENGAGKSTLVKLLLGLYKPDEGKITADGTDYADIPAKLLHTNVTAAYQDYYKFSFTAGQSIALGDPEVFAGDAEAGREKVISASRRGGAAEFISGLPRGYDTPVGHLFESSQGLSQGQWQRIAISRTFMRDPQLLILDEPTAALDAKAEAEIYEQFVNGIRDRAVLLISHRLGSARLADRIVVLREGRIIEDGTHDELIAANGSYAQMWEVQSQWYR</sequence>
<dbReference type="InterPro" id="IPR011527">
    <property type="entry name" value="ABC1_TM_dom"/>
</dbReference>
<keyword evidence="11" id="KW-1185">Reference proteome</keyword>
<dbReference type="SMART" id="SM00382">
    <property type="entry name" value="AAA"/>
    <property type="match status" value="1"/>
</dbReference>
<dbReference type="Gene3D" id="1.20.1560.10">
    <property type="entry name" value="ABC transporter type 1, transmembrane domain"/>
    <property type="match status" value="1"/>
</dbReference>
<dbReference type="InterPro" id="IPR039421">
    <property type="entry name" value="Type_1_exporter"/>
</dbReference>
<accession>A0A927H4K8</accession>
<dbReference type="PROSITE" id="PS50893">
    <property type="entry name" value="ABC_TRANSPORTER_2"/>
    <property type="match status" value="1"/>
</dbReference>
<dbReference type="SUPFAM" id="SSF90123">
    <property type="entry name" value="ABC transporter transmembrane region"/>
    <property type="match status" value="1"/>
</dbReference>
<dbReference type="InterPro" id="IPR017871">
    <property type="entry name" value="ABC_transporter-like_CS"/>
</dbReference>
<dbReference type="GO" id="GO:0016887">
    <property type="term" value="F:ATP hydrolysis activity"/>
    <property type="evidence" value="ECO:0007669"/>
    <property type="project" value="InterPro"/>
</dbReference>
<dbReference type="PROSITE" id="PS00211">
    <property type="entry name" value="ABC_TRANSPORTER_1"/>
    <property type="match status" value="1"/>
</dbReference>
<evidence type="ECO:0000259" key="8">
    <source>
        <dbReference type="PROSITE" id="PS50893"/>
    </source>
</evidence>
<evidence type="ECO:0000256" key="4">
    <source>
        <dbReference type="ARBA" id="ARBA00022840"/>
    </source>
</evidence>
<feature type="transmembrane region" description="Helical" evidence="7">
    <location>
        <begin position="148"/>
        <end position="169"/>
    </location>
</feature>
<keyword evidence="4 10" id="KW-0067">ATP-binding</keyword>
<feature type="domain" description="ABC transmembrane type-1" evidence="9">
    <location>
        <begin position="35"/>
        <end position="188"/>
    </location>
</feature>
<dbReference type="PROSITE" id="PS50929">
    <property type="entry name" value="ABC_TM1F"/>
    <property type="match status" value="1"/>
</dbReference>
<feature type="domain" description="ABC transporter" evidence="8">
    <location>
        <begin position="358"/>
        <end position="603"/>
    </location>
</feature>
<organism evidence="10 11">
    <name type="scientific">Paenibacillus oceani</name>
    <dbReference type="NCBI Taxonomy" id="2772510"/>
    <lineage>
        <taxon>Bacteria</taxon>
        <taxon>Bacillati</taxon>
        <taxon>Bacillota</taxon>
        <taxon>Bacilli</taxon>
        <taxon>Bacillales</taxon>
        <taxon>Paenibacillaceae</taxon>
        <taxon>Paenibacillus</taxon>
    </lineage>
</organism>
<evidence type="ECO:0000256" key="7">
    <source>
        <dbReference type="SAM" id="Phobius"/>
    </source>
</evidence>
<dbReference type="Gene3D" id="3.40.50.300">
    <property type="entry name" value="P-loop containing nucleotide triphosphate hydrolases"/>
    <property type="match status" value="1"/>
</dbReference>
<dbReference type="GO" id="GO:0015421">
    <property type="term" value="F:ABC-type oligopeptide transporter activity"/>
    <property type="evidence" value="ECO:0007669"/>
    <property type="project" value="TreeGrafter"/>
</dbReference>
<feature type="transmembrane region" description="Helical" evidence="7">
    <location>
        <begin position="63"/>
        <end position="89"/>
    </location>
</feature>
<keyword evidence="6 7" id="KW-0472">Membrane</keyword>
<evidence type="ECO:0000313" key="11">
    <source>
        <dbReference type="Proteomes" id="UP000639396"/>
    </source>
</evidence>
<comment type="caution">
    <text evidence="10">The sequence shown here is derived from an EMBL/GenBank/DDBJ whole genome shotgun (WGS) entry which is preliminary data.</text>
</comment>
<reference evidence="10" key="1">
    <citation type="submission" date="2020-09" db="EMBL/GenBank/DDBJ databases">
        <title>A novel bacterium of genus Paenibacillus, isolated from South China Sea.</title>
        <authorList>
            <person name="Huang H."/>
            <person name="Mo K."/>
            <person name="Hu Y."/>
        </authorList>
    </citation>
    <scope>NUCLEOTIDE SEQUENCE</scope>
    <source>
        <strain evidence="10">IB182363</strain>
    </source>
</reference>
<dbReference type="PANTHER" id="PTHR43394">
    <property type="entry name" value="ATP-DEPENDENT PERMEASE MDL1, MITOCHONDRIAL"/>
    <property type="match status" value="1"/>
</dbReference>
<keyword evidence="2 7" id="KW-0812">Transmembrane</keyword>
<dbReference type="InterPro" id="IPR036640">
    <property type="entry name" value="ABC1_TM_sf"/>
</dbReference>
<evidence type="ECO:0000313" key="10">
    <source>
        <dbReference type="EMBL" id="MBD2866614.1"/>
    </source>
</evidence>
<evidence type="ECO:0000256" key="6">
    <source>
        <dbReference type="ARBA" id="ARBA00023136"/>
    </source>
</evidence>
<dbReference type="RefSeq" id="WP_190932230.1">
    <property type="nucleotide sequence ID" value="NZ_JACXJA010000064.1"/>
</dbReference>
<proteinExistence type="predicted"/>
<evidence type="ECO:0000256" key="3">
    <source>
        <dbReference type="ARBA" id="ARBA00022741"/>
    </source>
</evidence>
<feature type="transmembrane region" description="Helical" evidence="7">
    <location>
        <begin position="175"/>
        <end position="193"/>
    </location>
</feature>
<keyword evidence="3" id="KW-0547">Nucleotide-binding</keyword>
<dbReference type="InterPro" id="IPR003593">
    <property type="entry name" value="AAA+_ATPase"/>
</dbReference>
<dbReference type="GO" id="GO:0005524">
    <property type="term" value="F:ATP binding"/>
    <property type="evidence" value="ECO:0007669"/>
    <property type="project" value="UniProtKB-KW"/>
</dbReference>
<keyword evidence="5 7" id="KW-1133">Transmembrane helix</keyword>
<evidence type="ECO:0000256" key="5">
    <source>
        <dbReference type="ARBA" id="ARBA00022989"/>
    </source>
</evidence>
<dbReference type="InterPro" id="IPR003439">
    <property type="entry name" value="ABC_transporter-like_ATP-bd"/>
</dbReference>
<dbReference type="Pfam" id="PF00005">
    <property type="entry name" value="ABC_tran"/>
    <property type="match status" value="1"/>
</dbReference>
<dbReference type="GO" id="GO:0005886">
    <property type="term" value="C:plasma membrane"/>
    <property type="evidence" value="ECO:0007669"/>
    <property type="project" value="UniProtKB-SubCell"/>
</dbReference>
<protein>
    <submittedName>
        <fullName evidence="10">ABC transporter ATP-binding protein</fullName>
    </submittedName>
</protein>
<comment type="subcellular location">
    <subcellularLocation>
        <location evidence="1">Cell membrane</location>
        <topology evidence="1">Multi-pass membrane protein</topology>
    </subcellularLocation>
</comment>
<dbReference type="EMBL" id="JACXJA010000064">
    <property type="protein sequence ID" value="MBD2866614.1"/>
    <property type="molecule type" value="Genomic_DNA"/>
</dbReference>
<gene>
    <name evidence="10" type="ORF">IDH45_32070</name>
</gene>
<dbReference type="Proteomes" id="UP000639396">
    <property type="component" value="Unassembled WGS sequence"/>
</dbReference>
<feature type="transmembrane region" description="Helical" evidence="7">
    <location>
        <begin position="21"/>
        <end position="43"/>
    </location>
</feature>